<dbReference type="InterPro" id="IPR053167">
    <property type="entry name" value="Spore_coat_component"/>
</dbReference>
<dbReference type="STRING" id="32040.SAMN04489710_10863"/>
<dbReference type="AlphaFoldDB" id="A0A1I1W2I7"/>
<dbReference type="PANTHER" id="PTHR37089">
    <property type="entry name" value="PROTEIN U-RELATED"/>
    <property type="match status" value="1"/>
</dbReference>
<evidence type="ECO:0000313" key="3">
    <source>
        <dbReference type="EMBL" id="SFD89365.1"/>
    </source>
</evidence>
<dbReference type="EMBL" id="FOMQ01000008">
    <property type="protein sequence ID" value="SFD89365.1"/>
    <property type="molecule type" value="Genomic_DNA"/>
</dbReference>
<dbReference type="Proteomes" id="UP000199517">
    <property type="component" value="Unassembled WGS sequence"/>
</dbReference>
<reference evidence="4" key="1">
    <citation type="submission" date="2016-10" db="EMBL/GenBank/DDBJ databases">
        <authorList>
            <person name="Varghese N."/>
            <person name="Submissions S."/>
        </authorList>
    </citation>
    <scope>NUCLEOTIDE SEQUENCE [LARGE SCALE GENOMIC DNA]</scope>
    <source>
        <strain evidence="4">DSM 7481</strain>
    </source>
</reference>
<dbReference type="Pfam" id="PF05229">
    <property type="entry name" value="SCPU"/>
    <property type="match status" value="1"/>
</dbReference>
<feature type="domain" description="Spore coat protein U/FanG" evidence="2">
    <location>
        <begin position="53"/>
        <end position="208"/>
    </location>
</feature>
<keyword evidence="3" id="KW-0946">Virion</keyword>
<organism evidence="3 4">
    <name type="scientific">Paracidovorax konjaci</name>
    <dbReference type="NCBI Taxonomy" id="32040"/>
    <lineage>
        <taxon>Bacteria</taxon>
        <taxon>Pseudomonadati</taxon>
        <taxon>Pseudomonadota</taxon>
        <taxon>Betaproteobacteria</taxon>
        <taxon>Burkholderiales</taxon>
        <taxon>Comamonadaceae</taxon>
        <taxon>Paracidovorax</taxon>
    </lineage>
</organism>
<feature type="region of interest" description="Disordered" evidence="1">
    <location>
        <begin position="1"/>
        <end position="23"/>
    </location>
</feature>
<dbReference type="SMART" id="SM00972">
    <property type="entry name" value="SCPU"/>
    <property type="match status" value="1"/>
</dbReference>
<evidence type="ECO:0000259" key="2">
    <source>
        <dbReference type="Pfam" id="PF05229"/>
    </source>
</evidence>
<sequence length="211" mass="20768">MEARSNPPARPVPSPSRPKGRRRSALAAAAAGILVLAGSATAPLEAATLSGVLGARMMLTSGCVINGGPGTVSGADFGTLDFGSRPATFVGTATATASGGEGGAGVTQIVCSPEITAFSMTIDGGTNPGQGAGVGTGTRAMSNGSAFLPYDVYRDPGHTVPFTAATAITGIAVPSAGNPFALPIYGLVNKTNAVALPAGLYTDQLQVTLTF</sequence>
<protein>
    <submittedName>
        <fullName evidence="3">Spore coat protein U (SCPU) domain-containing protein</fullName>
    </submittedName>
</protein>
<accession>A0A1I1W2I7</accession>
<keyword evidence="3" id="KW-0167">Capsid protein</keyword>
<evidence type="ECO:0000256" key="1">
    <source>
        <dbReference type="SAM" id="MobiDB-lite"/>
    </source>
</evidence>
<keyword evidence="4" id="KW-1185">Reference proteome</keyword>
<dbReference type="InterPro" id="IPR007893">
    <property type="entry name" value="Spore_coat_U/FanG"/>
</dbReference>
<dbReference type="RefSeq" id="WP_245783660.1">
    <property type="nucleotide sequence ID" value="NZ_FOMQ01000008.1"/>
</dbReference>
<name>A0A1I1W2I7_9BURK</name>
<gene>
    <name evidence="3" type="ORF">SAMN04489710_10863</name>
</gene>
<evidence type="ECO:0000313" key="4">
    <source>
        <dbReference type="Proteomes" id="UP000199517"/>
    </source>
</evidence>
<proteinExistence type="predicted"/>